<reference evidence="3" key="1">
    <citation type="journal article" date="2014" name="Science">
        <title>Ancient hybridizations among the ancestral genomes of bread wheat.</title>
        <authorList>
            <consortium name="International Wheat Genome Sequencing Consortium,"/>
            <person name="Marcussen T."/>
            <person name="Sandve S.R."/>
            <person name="Heier L."/>
            <person name="Spannagl M."/>
            <person name="Pfeifer M."/>
            <person name="Jakobsen K.S."/>
            <person name="Wulff B.B."/>
            <person name="Steuernagel B."/>
            <person name="Mayer K.F."/>
            <person name="Olsen O.A."/>
        </authorList>
    </citation>
    <scope>NUCLEOTIDE SEQUENCE [LARGE SCALE GENOMIC DNA]</scope>
    <source>
        <strain evidence="3">cv. AL8/78</strain>
    </source>
</reference>
<reference evidence="3" key="2">
    <citation type="journal article" date="2017" name="Nat. Plants">
        <title>The Aegilops tauschii genome reveals multiple impacts of transposons.</title>
        <authorList>
            <person name="Zhao G."/>
            <person name="Zou C."/>
            <person name="Li K."/>
            <person name="Wang K."/>
            <person name="Li T."/>
            <person name="Gao L."/>
            <person name="Zhang X."/>
            <person name="Wang H."/>
            <person name="Yang Z."/>
            <person name="Liu X."/>
            <person name="Jiang W."/>
            <person name="Mao L."/>
            <person name="Kong X."/>
            <person name="Jiao Y."/>
            <person name="Jia J."/>
        </authorList>
    </citation>
    <scope>NUCLEOTIDE SEQUENCE [LARGE SCALE GENOMIC DNA]</scope>
    <source>
        <strain evidence="3">cv. AL8/78</strain>
    </source>
</reference>
<evidence type="ECO:0000313" key="2">
    <source>
        <dbReference type="EnsemblPlants" id="AET1Gv20480500.7"/>
    </source>
</evidence>
<dbReference type="Proteomes" id="UP000015105">
    <property type="component" value="Chromosome 1D"/>
</dbReference>
<proteinExistence type="predicted"/>
<dbReference type="InterPro" id="IPR044970">
    <property type="entry name" value="CCB2"/>
</dbReference>
<dbReference type="PANTHER" id="PTHR36403">
    <property type="entry name" value="PROTEIN COFACTOR ASSEMBLY OF COMPLEX C SUBUNIT B CCB2, CHLOROPLASTIC"/>
    <property type="match status" value="1"/>
</dbReference>
<dbReference type="InterPro" id="IPR021325">
    <property type="entry name" value="CCB2/CCB4"/>
</dbReference>
<dbReference type="Gramene" id="AET1Gv20480500.7">
    <property type="protein sequence ID" value="AET1Gv20480500.7"/>
    <property type="gene ID" value="AET1Gv20480500"/>
</dbReference>
<feature type="compositionally biased region" description="Low complexity" evidence="1">
    <location>
        <begin position="35"/>
        <end position="46"/>
    </location>
</feature>
<reference evidence="2" key="3">
    <citation type="journal article" date="2017" name="Nature">
        <title>Genome sequence of the progenitor of the wheat D genome Aegilops tauschii.</title>
        <authorList>
            <person name="Luo M.C."/>
            <person name="Gu Y.Q."/>
            <person name="Puiu D."/>
            <person name="Wang H."/>
            <person name="Twardziok S.O."/>
            <person name="Deal K.R."/>
            <person name="Huo N."/>
            <person name="Zhu T."/>
            <person name="Wang L."/>
            <person name="Wang Y."/>
            <person name="McGuire P.E."/>
            <person name="Liu S."/>
            <person name="Long H."/>
            <person name="Ramasamy R.K."/>
            <person name="Rodriguez J.C."/>
            <person name="Van S.L."/>
            <person name="Yuan L."/>
            <person name="Wang Z."/>
            <person name="Xia Z."/>
            <person name="Xiao L."/>
            <person name="Anderson O.D."/>
            <person name="Ouyang S."/>
            <person name="Liang Y."/>
            <person name="Zimin A.V."/>
            <person name="Pertea G."/>
            <person name="Qi P."/>
            <person name="Bennetzen J.L."/>
            <person name="Dai X."/>
            <person name="Dawson M.W."/>
            <person name="Muller H.G."/>
            <person name="Kugler K."/>
            <person name="Rivarola-Duarte L."/>
            <person name="Spannagl M."/>
            <person name="Mayer K.F.X."/>
            <person name="Lu F.H."/>
            <person name="Bevan M.W."/>
            <person name="Leroy P."/>
            <person name="Li P."/>
            <person name="You F.M."/>
            <person name="Sun Q."/>
            <person name="Liu Z."/>
            <person name="Lyons E."/>
            <person name="Wicker T."/>
            <person name="Salzberg S.L."/>
            <person name="Devos K.M."/>
            <person name="Dvorak J."/>
        </authorList>
    </citation>
    <scope>NUCLEOTIDE SEQUENCE [LARGE SCALE GENOMIC DNA]</scope>
    <source>
        <strain evidence="2">cv. AL8/78</strain>
    </source>
</reference>
<dbReference type="AlphaFoldDB" id="A0A452YNP9"/>
<dbReference type="GO" id="GO:0010190">
    <property type="term" value="P:cytochrome b6f complex assembly"/>
    <property type="evidence" value="ECO:0007669"/>
    <property type="project" value="InterPro"/>
</dbReference>
<feature type="compositionally biased region" description="Low complexity" evidence="1">
    <location>
        <begin position="54"/>
        <end position="85"/>
    </location>
</feature>
<dbReference type="EnsemblPlants" id="AET1Gv20480500.7">
    <property type="protein sequence ID" value="AET1Gv20480500.7"/>
    <property type="gene ID" value="AET1Gv20480500"/>
</dbReference>
<feature type="region of interest" description="Disordered" evidence="1">
    <location>
        <begin position="23"/>
        <end position="85"/>
    </location>
</feature>
<sequence length="331" mass="35197">CIAQPLRPATTHPPWLSSSVHHRFSTYSLPPPPRKLSSSGNSHPHPAAAPSPPASACAPPTPTLRSRSTSPSSASPSVPSSPATRPLSAAELVALNHSYTPRGTIAGIPGLDESYLPRWIGLGFGALVLLNHLLSPSPTPAQLRSEALGLCLAAFSAALPYLGRFLEGAGASSRVPLPEGSRQVFVIPDDLSTAQKEDMAWATYVLLQNTNTTSVLIAIGNVLCIRGYWDPPADISKYAMINWFKSQMEQAGLNNLSSALYFPNFSDTQLGNILPQGILSVLAQPIVSNPDPANGESRAEGVVLLASNANYAYSEKDMVWIRTVANKFRLA</sequence>
<organism evidence="2 3">
    <name type="scientific">Aegilops tauschii subsp. strangulata</name>
    <name type="common">Goatgrass</name>
    <dbReference type="NCBI Taxonomy" id="200361"/>
    <lineage>
        <taxon>Eukaryota</taxon>
        <taxon>Viridiplantae</taxon>
        <taxon>Streptophyta</taxon>
        <taxon>Embryophyta</taxon>
        <taxon>Tracheophyta</taxon>
        <taxon>Spermatophyta</taxon>
        <taxon>Magnoliopsida</taxon>
        <taxon>Liliopsida</taxon>
        <taxon>Poales</taxon>
        <taxon>Poaceae</taxon>
        <taxon>BOP clade</taxon>
        <taxon>Pooideae</taxon>
        <taxon>Triticodae</taxon>
        <taxon>Triticeae</taxon>
        <taxon>Triticinae</taxon>
        <taxon>Aegilops</taxon>
    </lineage>
</organism>
<keyword evidence="3" id="KW-1185">Reference proteome</keyword>
<evidence type="ECO:0000256" key="1">
    <source>
        <dbReference type="SAM" id="MobiDB-lite"/>
    </source>
</evidence>
<evidence type="ECO:0000313" key="3">
    <source>
        <dbReference type="Proteomes" id="UP000015105"/>
    </source>
</evidence>
<reference evidence="2" key="4">
    <citation type="submission" date="2019-03" db="UniProtKB">
        <authorList>
            <consortium name="EnsemblPlants"/>
        </authorList>
    </citation>
    <scope>IDENTIFICATION</scope>
</reference>
<protein>
    <recommendedName>
        <fullName evidence="4">Protein COFACTOR ASSEMBLY OF COMPLEX C SUBUNIT B CCB2, chloroplastic</fullName>
    </recommendedName>
</protein>
<dbReference type="PANTHER" id="PTHR36403:SF1">
    <property type="entry name" value="PROTEIN COFACTOR ASSEMBLY OF COMPLEX C SUBUNIT B CCB2, CHLOROPLASTIC"/>
    <property type="match status" value="1"/>
</dbReference>
<accession>A0A452YNP9</accession>
<name>A0A452YNP9_AEGTS</name>
<reference evidence="2" key="5">
    <citation type="journal article" date="2021" name="G3 (Bethesda)">
        <title>Aegilops tauschii genome assembly Aet v5.0 features greater sequence contiguity and improved annotation.</title>
        <authorList>
            <person name="Wang L."/>
            <person name="Zhu T."/>
            <person name="Rodriguez J.C."/>
            <person name="Deal K.R."/>
            <person name="Dubcovsky J."/>
            <person name="McGuire P.E."/>
            <person name="Lux T."/>
            <person name="Spannagl M."/>
            <person name="Mayer K.F.X."/>
            <person name="Baldrich P."/>
            <person name="Meyers B.C."/>
            <person name="Huo N."/>
            <person name="Gu Y.Q."/>
            <person name="Zhou H."/>
            <person name="Devos K.M."/>
            <person name="Bennetzen J.L."/>
            <person name="Unver T."/>
            <person name="Budak H."/>
            <person name="Gulick P.J."/>
            <person name="Galiba G."/>
            <person name="Kalapos B."/>
            <person name="Nelson D.R."/>
            <person name="Li P."/>
            <person name="You F.M."/>
            <person name="Luo M.C."/>
            <person name="Dvorak J."/>
        </authorList>
    </citation>
    <scope>NUCLEOTIDE SEQUENCE [LARGE SCALE GENOMIC DNA]</scope>
    <source>
        <strain evidence="2">cv. AL8/78</strain>
    </source>
</reference>
<evidence type="ECO:0008006" key="4">
    <source>
        <dbReference type="Google" id="ProtNLM"/>
    </source>
</evidence>
<dbReference type="Pfam" id="PF11152">
    <property type="entry name" value="CCB2_CCB4"/>
    <property type="match status" value="1"/>
</dbReference>
<dbReference type="STRING" id="200361.A0A452YNP9"/>